<name>A0A3G8H7C0_9BURK</name>
<organism evidence="1 2">
    <name type="scientific">Cupriavidus pauculus</name>
    <dbReference type="NCBI Taxonomy" id="82633"/>
    <lineage>
        <taxon>Bacteria</taxon>
        <taxon>Pseudomonadati</taxon>
        <taxon>Pseudomonadota</taxon>
        <taxon>Betaproteobacteria</taxon>
        <taxon>Burkholderiales</taxon>
        <taxon>Burkholderiaceae</taxon>
        <taxon>Cupriavidus</taxon>
    </lineage>
</organism>
<dbReference type="KEGG" id="cpau:EHF44_23535"/>
<proteinExistence type="predicted"/>
<gene>
    <name evidence="1" type="ORF">EHF44_23535</name>
</gene>
<dbReference type="RefSeq" id="WP_124686094.1">
    <property type="nucleotide sequence ID" value="NZ_CP033970.1"/>
</dbReference>
<dbReference type="AlphaFoldDB" id="A0A3G8H7C0"/>
<dbReference type="EMBL" id="CP033970">
    <property type="protein sequence ID" value="AZG16364.1"/>
    <property type="molecule type" value="Genomic_DNA"/>
</dbReference>
<evidence type="ECO:0000313" key="1">
    <source>
        <dbReference type="EMBL" id="AZG16364.1"/>
    </source>
</evidence>
<accession>A0A3G8H7C0</accession>
<protein>
    <submittedName>
        <fullName evidence="1">Uncharacterized protein</fullName>
    </submittedName>
</protein>
<evidence type="ECO:0000313" key="2">
    <source>
        <dbReference type="Proteomes" id="UP000270411"/>
    </source>
</evidence>
<dbReference type="Proteomes" id="UP000270411">
    <property type="component" value="Chromosome 2"/>
</dbReference>
<sequence>MSSVLHVRAIAHEVPSFIALLQARGMASHSLRDLHDADFLGRRAILIEAHVDQRALLRHRAVLRTHLDAGGTLVFNGHLVYPIFDELAPFRVAAGRGVRDLIVERVHAHPVFAGVSCDDLSFRRGVAGFYGRGANPAPPGAVVLHRLRQDGSPLDWVWQRPAGGQVFMHGGNSCWMYVDDETSAARIGPQLLDWIQAGAPALATANGD</sequence>
<dbReference type="OrthoDB" id="2583792at2"/>
<reference evidence="2" key="1">
    <citation type="submission" date="2018-11" db="EMBL/GenBank/DDBJ databases">
        <title>FDA dAtabase for Regulatory Grade micrObial Sequences (FDA-ARGOS): Supporting development and validation of Infectious Disease Dx tests.</title>
        <authorList>
            <person name="Goldberg B."/>
            <person name="Campos J."/>
            <person name="Tallon L."/>
            <person name="Sadzewicz L."/>
            <person name="Zhao X."/>
            <person name="Vavikolanu K."/>
            <person name="Mehta A."/>
            <person name="Aluvathingal J."/>
            <person name="Nadendla S."/>
            <person name="Geyer C."/>
            <person name="Nandy P."/>
            <person name="Yan Y."/>
            <person name="Sichtig H."/>
        </authorList>
    </citation>
    <scope>NUCLEOTIDE SEQUENCE [LARGE SCALE GENOMIC DNA]</scope>
    <source>
        <strain evidence="2">FDAARGOS_614</strain>
    </source>
</reference>